<reference evidence="2" key="1">
    <citation type="submission" date="2016-05" db="EMBL/GenBank/DDBJ databases">
        <authorList>
            <person name="Naeem Raeece"/>
        </authorList>
    </citation>
    <scope>NUCLEOTIDE SEQUENCE [LARGE SCALE GENOMIC DNA]</scope>
</reference>
<name>A0A1A8X3F1_PLAMA</name>
<evidence type="ECO:0000313" key="2">
    <source>
        <dbReference type="Proteomes" id="UP000078597"/>
    </source>
</evidence>
<proteinExistence type="predicted"/>
<protein>
    <submittedName>
        <fullName evidence="1">Uncharacterized protein</fullName>
    </submittedName>
</protein>
<evidence type="ECO:0000313" key="1">
    <source>
        <dbReference type="EMBL" id="SBS99128.1"/>
    </source>
</evidence>
<accession>A0A1A8X3F1</accession>
<dbReference type="VEuPathDB" id="PlasmoDB:PmUG01_13014600"/>
<gene>
    <name evidence="1" type="ORF">PMALA_067480</name>
</gene>
<sequence>MFFVLSQKQIFVESIIQKQDVYLDDEFKTSSPSANFLSRIVHSDSSRFVQVNNKIGLNNIMNTCAPNIKREKMFTILLSRMFRAVLNKIYSRIIKKATWN</sequence>
<dbReference type="Proteomes" id="UP000078597">
    <property type="component" value="Unassembled WGS sequence"/>
</dbReference>
<organism evidence="1 2">
    <name type="scientific">Plasmodium malariae</name>
    <dbReference type="NCBI Taxonomy" id="5858"/>
    <lineage>
        <taxon>Eukaryota</taxon>
        <taxon>Sar</taxon>
        <taxon>Alveolata</taxon>
        <taxon>Apicomplexa</taxon>
        <taxon>Aconoidasida</taxon>
        <taxon>Haemosporida</taxon>
        <taxon>Plasmodiidae</taxon>
        <taxon>Plasmodium</taxon>
        <taxon>Plasmodium (Plasmodium)</taxon>
    </lineage>
</organism>
<dbReference type="AlphaFoldDB" id="A0A1A8X3F1"/>
<dbReference type="EMBL" id="FLQW01005522">
    <property type="protein sequence ID" value="SBS99128.1"/>
    <property type="molecule type" value="Genomic_DNA"/>
</dbReference>